<protein>
    <submittedName>
        <fullName evidence="1">Uncharacterized protein</fullName>
    </submittedName>
</protein>
<reference evidence="1" key="1">
    <citation type="submission" date="2023-10" db="EMBL/GenBank/DDBJ databases">
        <title>Whole genome sequencing of actinobacterial strain Amycolatopsis sp. (BCA-696) identifies the underlying plant growth-promoting genes.</title>
        <authorList>
            <person name="Gandham P."/>
            <person name="Vadla N."/>
            <person name="Saji A."/>
            <person name="Srinivas V."/>
            <person name="Ruperao P."/>
            <person name="Selvanayagam S."/>
            <person name="Saxena R.K."/>
            <person name="Rathore A."/>
            <person name="Gopalakrishnan S."/>
            <person name="Thakur V."/>
        </authorList>
    </citation>
    <scope>NUCLEOTIDE SEQUENCE</scope>
    <source>
        <strain evidence="1">BCA-696</strain>
    </source>
</reference>
<proteinExistence type="predicted"/>
<organism evidence="1 2">
    <name type="scientific">Amycolatopsis coloradensis</name>
    <dbReference type="NCBI Taxonomy" id="76021"/>
    <lineage>
        <taxon>Bacteria</taxon>
        <taxon>Bacillati</taxon>
        <taxon>Actinomycetota</taxon>
        <taxon>Actinomycetes</taxon>
        <taxon>Pseudonocardiales</taxon>
        <taxon>Pseudonocardiaceae</taxon>
        <taxon>Amycolatopsis</taxon>
    </lineage>
</organism>
<keyword evidence="2" id="KW-1185">Reference proteome</keyword>
<dbReference type="EMBL" id="CP150484">
    <property type="protein sequence ID" value="WYW15898.1"/>
    <property type="molecule type" value="Genomic_DNA"/>
</dbReference>
<dbReference type="Proteomes" id="UP001456344">
    <property type="component" value="Chromosome"/>
</dbReference>
<name>A0ACD5B945_9PSEU</name>
<evidence type="ECO:0000313" key="2">
    <source>
        <dbReference type="Proteomes" id="UP001456344"/>
    </source>
</evidence>
<sequence>MSGYTVKIAELGKLIGDLETGADRMADANKKLSGGAAWGTLGHEDLAKSGMDFEEAWEFGIGRLGEAAEGVTERLKKAQQKYQKMEEEFGGDLNKFAELIPDPVEGPQGGGTPKPGGTPDPSPRFPLGDDGGPVGGGYTGGITDILGGGR</sequence>
<evidence type="ECO:0000313" key="1">
    <source>
        <dbReference type="EMBL" id="WYW15898.1"/>
    </source>
</evidence>
<accession>A0ACD5B945</accession>
<gene>
    <name evidence="1" type="ORF">LCL61_10055</name>
</gene>